<feature type="compositionally biased region" description="Basic and acidic residues" evidence="1">
    <location>
        <begin position="1"/>
        <end position="20"/>
    </location>
</feature>
<sequence length="45" mass="5098">MNKDTKNLSSKEKIVRVSKKDKGKLKGATNWAALVAEERKENPKK</sequence>
<evidence type="ECO:0000313" key="2">
    <source>
        <dbReference type="EMBL" id="BBA36084.1"/>
    </source>
</evidence>
<gene>
    <name evidence="2" type="ORF">sS8_4154</name>
</gene>
<dbReference type="KEGG" id="mmai:sS8_4154"/>
<keyword evidence="3" id="KW-1185">Reference proteome</keyword>
<proteinExistence type="predicted"/>
<dbReference type="EMBL" id="AP017928">
    <property type="protein sequence ID" value="BBA36084.1"/>
    <property type="molecule type" value="Genomic_DNA"/>
</dbReference>
<dbReference type="Proteomes" id="UP000266313">
    <property type="component" value="Chromosome"/>
</dbReference>
<name>A0A250KX36_9GAMM</name>
<dbReference type="RefSeq" id="WP_170161186.1">
    <property type="nucleotide sequence ID" value="NZ_AP017928.1"/>
</dbReference>
<dbReference type="AlphaFoldDB" id="A0A250KX36"/>
<reference evidence="2 3" key="1">
    <citation type="submission" date="2016-12" db="EMBL/GenBank/DDBJ databases">
        <title>Genome sequencing of Methylocaldum marinum.</title>
        <authorList>
            <person name="Takeuchi M."/>
            <person name="Kamagata Y."/>
            <person name="Hiraoka S."/>
            <person name="Oshima K."/>
            <person name="Hattori M."/>
            <person name="Iwasaki W."/>
        </authorList>
    </citation>
    <scope>NUCLEOTIDE SEQUENCE [LARGE SCALE GENOMIC DNA]</scope>
    <source>
        <strain evidence="2 3">S8</strain>
    </source>
</reference>
<accession>A0A250KX36</accession>
<evidence type="ECO:0000313" key="3">
    <source>
        <dbReference type="Proteomes" id="UP000266313"/>
    </source>
</evidence>
<protein>
    <submittedName>
        <fullName evidence="2">Uncharacterized protein</fullName>
    </submittedName>
</protein>
<organism evidence="2 3">
    <name type="scientific">Methylocaldum marinum</name>
    <dbReference type="NCBI Taxonomy" id="1432792"/>
    <lineage>
        <taxon>Bacteria</taxon>
        <taxon>Pseudomonadati</taxon>
        <taxon>Pseudomonadota</taxon>
        <taxon>Gammaproteobacteria</taxon>
        <taxon>Methylococcales</taxon>
        <taxon>Methylococcaceae</taxon>
        <taxon>Methylocaldum</taxon>
    </lineage>
</organism>
<feature type="region of interest" description="Disordered" evidence="1">
    <location>
        <begin position="1"/>
        <end position="21"/>
    </location>
</feature>
<evidence type="ECO:0000256" key="1">
    <source>
        <dbReference type="SAM" id="MobiDB-lite"/>
    </source>
</evidence>